<accession>A0A5B7CUN9</accession>
<evidence type="ECO:0000256" key="1">
    <source>
        <dbReference type="SAM" id="MobiDB-lite"/>
    </source>
</evidence>
<feature type="compositionally biased region" description="Polar residues" evidence="1">
    <location>
        <begin position="12"/>
        <end position="22"/>
    </location>
</feature>
<gene>
    <name evidence="2" type="ORF">E2C01_005261</name>
</gene>
<reference evidence="2 3" key="1">
    <citation type="submission" date="2019-05" db="EMBL/GenBank/DDBJ databases">
        <title>Another draft genome of Portunus trituberculatus and its Hox gene families provides insights of decapod evolution.</title>
        <authorList>
            <person name="Jeong J.-H."/>
            <person name="Song I."/>
            <person name="Kim S."/>
            <person name="Choi T."/>
            <person name="Kim D."/>
            <person name="Ryu S."/>
            <person name="Kim W."/>
        </authorList>
    </citation>
    <scope>NUCLEOTIDE SEQUENCE [LARGE SCALE GENOMIC DNA]</scope>
    <source>
        <tissue evidence="2">Muscle</tissue>
    </source>
</reference>
<proteinExistence type="predicted"/>
<keyword evidence="3" id="KW-1185">Reference proteome</keyword>
<dbReference type="AlphaFoldDB" id="A0A5B7CUN9"/>
<feature type="compositionally biased region" description="Basic and acidic residues" evidence="1">
    <location>
        <begin position="1"/>
        <end position="10"/>
    </location>
</feature>
<evidence type="ECO:0000313" key="3">
    <source>
        <dbReference type="Proteomes" id="UP000324222"/>
    </source>
</evidence>
<organism evidence="2 3">
    <name type="scientific">Portunus trituberculatus</name>
    <name type="common">Swimming crab</name>
    <name type="synonym">Neptunus trituberculatus</name>
    <dbReference type="NCBI Taxonomy" id="210409"/>
    <lineage>
        <taxon>Eukaryota</taxon>
        <taxon>Metazoa</taxon>
        <taxon>Ecdysozoa</taxon>
        <taxon>Arthropoda</taxon>
        <taxon>Crustacea</taxon>
        <taxon>Multicrustacea</taxon>
        <taxon>Malacostraca</taxon>
        <taxon>Eumalacostraca</taxon>
        <taxon>Eucarida</taxon>
        <taxon>Decapoda</taxon>
        <taxon>Pleocyemata</taxon>
        <taxon>Brachyura</taxon>
        <taxon>Eubrachyura</taxon>
        <taxon>Portunoidea</taxon>
        <taxon>Portunidae</taxon>
        <taxon>Portuninae</taxon>
        <taxon>Portunus</taxon>
    </lineage>
</organism>
<evidence type="ECO:0000313" key="2">
    <source>
        <dbReference type="EMBL" id="MPC12561.1"/>
    </source>
</evidence>
<name>A0A5B7CUN9_PORTR</name>
<comment type="caution">
    <text evidence="2">The sequence shown here is derived from an EMBL/GenBank/DDBJ whole genome shotgun (WGS) entry which is preliminary data.</text>
</comment>
<protein>
    <submittedName>
        <fullName evidence="2">Uncharacterized protein</fullName>
    </submittedName>
</protein>
<dbReference type="EMBL" id="VSRR010000222">
    <property type="protein sequence ID" value="MPC12561.1"/>
    <property type="molecule type" value="Genomic_DNA"/>
</dbReference>
<feature type="region of interest" description="Disordered" evidence="1">
    <location>
        <begin position="1"/>
        <end position="35"/>
    </location>
</feature>
<sequence length="113" mass="12665">METGPHERKTLCKTTTSHSNKWSGVAIPPTPPQLHQVDNFKVQRQESSKTQYSKGKAFKEYVTCGSWAPSRSLPALAPLLTHHTPLTHLQYTPPQRTHTPFTTARMNSGCVRV</sequence>
<dbReference type="Proteomes" id="UP000324222">
    <property type="component" value="Unassembled WGS sequence"/>
</dbReference>